<dbReference type="PANTHER" id="PTHR42759">
    <property type="entry name" value="MOXR FAMILY PROTEIN"/>
    <property type="match status" value="1"/>
</dbReference>
<evidence type="ECO:0000256" key="3">
    <source>
        <dbReference type="ARBA" id="ARBA00061607"/>
    </source>
</evidence>
<keyword evidence="1" id="KW-0547">Nucleotide-binding</keyword>
<dbReference type="Gene3D" id="1.10.8.80">
    <property type="entry name" value="Magnesium chelatase subunit I, C-Terminal domain"/>
    <property type="match status" value="1"/>
</dbReference>
<dbReference type="InterPro" id="IPR050764">
    <property type="entry name" value="CbbQ/NirQ/NorQ/GpvN"/>
</dbReference>
<keyword evidence="6" id="KW-1185">Reference proteome</keyword>
<evidence type="ECO:0000256" key="2">
    <source>
        <dbReference type="ARBA" id="ARBA00022840"/>
    </source>
</evidence>
<accession>A0A517XVM7</accession>
<name>A0A517XVM7_9BACT</name>
<keyword evidence="5" id="KW-0378">Hydrolase</keyword>
<dbReference type="FunFam" id="3.40.50.300:FF:000640">
    <property type="entry name" value="MoxR family ATPase"/>
    <property type="match status" value="1"/>
</dbReference>
<feature type="domain" description="AAA+ ATPase" evidence="4">
    <location>
        <begin position="56"/>
        <end position="197"/>
    </location>
</feature>
<dbReference type="OrthoDB" id="9808397at2"/>
<dbReference type="Proteomes" id="UP000319576">
    <property type="component" value="Chromosome"/>
</dbReference>
<evidence type="ECO:0000256" key="1">
    <source>
        <dbReference type="ARBA" id="ARBA00022741"/>
    </source>
</evidence>
<dbReference type="SMART" id="SM00382">
    <property type="entry name" value="AAA"/>
    <property type="match status" value="1"/>
</dbReference>
<dbReference type="AlphaFoldDB" id="A0A517XVM7"/>
<dbReference type="RefSeq" id="WP_145240562.1">
    <property type="nucleotide sequence ID" value="NZ_CP036273.1"/>
</dbReference>
<dbReference type="InterPro" id="IPR011703">
    <property type="entry name" value="ATPase_AAA-3"/>
</dbReference>
<dbReference type="SUPFAM" id="SSF52540">
    <property type="entry name" value="P-loop containing nucleoside triphosphate hydrolases"/>
    <property type="match status" value="1"/>
</dbReference>
<comment type="similarity">
    <text evidence="3">Belongs to the MoxR family.</text>
</comment>
<dbReference type="PANTHER" id="PTHR42759:SF1">
    <property type="entry name" value="MAGNESIUM-CHELATASE SUBUNIT CHLD"/>
    <property type="match status" value="1"/>
</dbReference>
<evidence type="ECO:0000313" key="6">
    <source>
        <dbReference type="Proteomes" id="UP000319576"/>
    </source>
</evidence>
<dbReference type="InterPro" id="IPR041628">
    <property type="entry name" value="ChlI/MoxR_AAA_lid"/>
</dbReference>
<keyword evidence="5" id="KW-0347">Helicase</keyword>
<proteinExistence type="inferred from homology"/>
<dbReference type="InterPro" id="IPR003593">
    <property type="entry name" value="AAA+_ATPase"/>
</dbReference>
<organism evidence="5 6">
    <name type="scientific">Urbifossiella limnaea</name>
    <dbReference type="NCBI Taxonomy" id="2528023"/>
    <lineage>
        <taxon>Bacteria</taxon>
        <taxon>Pseudomonadati</taxon>
        <taxon>Planctomycetota</taxon>
        <taxon>Planctomycetia</taxon>
        <taxon>Gemmatales</taxon>
        <taxon>Gemmataceae</taxon>
        <taxon>Urbifossiella</taxon>
    </lineage>
</organism>
<dbReference type="Gene3D" id="3.40.50.300">
    <property type="entry name" value="P-loop containing nucleotide triphosphate hydrolases"/>
    <property type="match status" value="1"/>
</dbReference>
<dbReference type="GO" id="GO:0004386">
    <property type="term" value="F:helicase activity"/>
    <property type="evidence" value="ECO:0007669"/>
    <property type="project" value="UniProtKB-KW"/>
</dbReference>
<dbReference type="GO" id="GO:0005524">
    <property type="term" value="F:ATP binding"/>
    <property type="evidence" value="ECO:0007669"/>
    <property type="project" value="UniProtKB-KW"/>
</dbReference>
<protein>
    <submittedName>
        <fullName evidence="5">Holliday junction DNA helicase RuvB</fullName>
    </submittedName>
</protein>
<dbReference type="KEGG" id="uli:ETAA1_35010"/>
<dbReference type="EMBL" id="CP036273">
    <property type="protein sequence ID" value="QDU21534.1"/>
    <property type="molecule type" value="Genomic_DNA"/>
</dbReference>
<gene>
    <name evidence="5" type="ORF">ETAA1_35010</name>
</gene>
<dbReference type="Pfam" id="PF17863">
    <property type="entry name" value="AAA_lid_2"/>
    <property type="match status" value="1"/>
</dbReference>
<dbReference type="GO" id="GO:0016887">
    <property type="term" value="F:ATP hydrolysis activity"/>
    <property type="evidence" value="ECO:0007669"/>
    <property type="project" value="InterPro"/>
</dbReference>
<evidence type="ECO:0000259" key="4">
    <source>
        <dbReference type="SMART" id="SM00382"/>
    </source>
</evidence>
<evidence type="ECO:0000313" key="5">
    <source>
        <dbReference type="EMBL" id="QDU21534.1"/>
    </source>
</evidence>
<dbReference type="PIRSF" id="PIRSF002849">
    <property type="entry name" value="AAA_ATPase_chaperone_MoxR_prd"/>
    <property type="match status" value="1"/>
</dbReference>
<keyword evidence="2" id="KW-0067">ATP-binding</keyword>
<reference evidence="5 6" key="1">
    <citation type="submission" date="2019-02" db="EMBL/GenBank/DDBJ databases">
        <title>Deep-cultivation of Planctomycetes and their phenomic and genomic characterization uncovers novel biology.</title>
        <authorList>
            <person name="Wiegand S."/>
            <person name="Jogler M."/>
            <person name="Boedeker C."/>
            <person name="Pinto D."/>
            <person name="Vollmers J."/>
            <person name="Rivas-Marin E."/>
            <person name="Kohn T."/>
            <person name="Peeters S.H."/>
            <person name="Heuer A."/>
            <person name="Rast P."/>
            <person name="Oberbeckmann S."/>
            <person name="Bunk B."/>
            <person name="Jeske O."/>
            <person name="Meyerdierks A."/>
            <person name="Storesund J.E."/>
            <person name="Kallscheuer N."/>
            <person name="Luecker S."/>
            <person name="Lage O.M."/>
            <person name="Pohl T."/>
            <person name="Merkel B.J."/>
            <person name="Hornburger P."/>
            <person name="Mueller R.-W."/>
            <person name="Bruemmer F."/>
            <person name="Labrenz M."/>
            <person name="Spormann A.M."/>
            <person name="Op den Camp H."/>
            <person name="Overmann J."/>
            <person name="Amann R."/>
            <person name="Jetten M.S.M."/>
            <person name="Mascher T."/>
            <person name="Medema M.H."/>
            <person name="Devos D.P."/>
            <person name="Kaster A.-K."/>
            <person name="Ovreas L."/>
            <person name="Rohde M."/>
            <person name="Galperin M.Y."/>
            <person name="Jogler C."/>
        </authorList>
    </citation>
    <scope>NUCLEOTIDE SEQUENCE [LARGE SCALE GENOMIC DNA]</scope>
    <source>
        <strain evidence="5 6">ETA_A1</strain>
    </source>
</reference>
<dbReference type="InterPro" id="IPR027417">
    <property type="entry name" value="P-loop_NTPase"/>
</dbReference>
<sequence>MSAVPSVNTEAHSASLPARELAQQASEISRKVTAEVARVVVGAEDVTRQLLIALMAGGHVLLEGVPGVAKTTLSKVFARLLGCQFNRVQFTPDLLPSDVTGTSIYDRNKNDFVLRHGPIFTQVLLADEINRAPAKTQAALLEAMQEYQVTVDGQTIPLPRPFLVMATQNPVEQEGVYRLPEAQLDRFLLRVEMGYPGFHHEVNLLKLHSKPSVDVQQLFDPDLILSLQSKLPHVYGNETLYPYIVQLAEESRKHPDVSLGASPRAALNLLRCARARAVLEGRHYFTHEDVQAVAYGVLGHRLILRPEAEIEGTAVADVVRDIMAAVPVLEKE</sequence>
<dbReference type="Pfam" id="PF07726">
    <property type="entry name" value="AAA_3"/>
    <property type="match status" value="1"/>
</dbReference>